<accession>A0A0S4IPQ2</accession>
<keyword evidence="2" id="KW-1185">Reference proteome</keyword>
<feature type="non-terminal residue" evidence="1">
    <location>
        <position position="1"/>
    </location>
</feature>
<name>A0A0S4IPQ2_BODSA</name>
<evidence type="ECO:0000313" key="1">
    <source>
        <dbReference type="EMBL" id="CUE74033.1"/>
    </source>
</evidence>
<dbReference type="VEuPathDB" id="TriTrypDB:BSAL_03480"/>
<dbReference type="EMBL" id="CYKH01000160">
    <property type="protein sequence ID" value="CUE74033.1"/>
    <property type="molecule type" value="Genomic_DNA"/>
</dbReference>
<evidence type="ECO:0000313" key="2">
    <source>
        <dbReference type="Proteomes" id="UP000051952"/>
    </source>
</evidence>
<dbReference type="AlphaFoldDB" id="A0A0S4IPQ2"/>
<organism evidence="1 2">
    <name type="scientific">Bodo saltans</name>
    <name type="common">Flagellated protozoan</name>
    <dbReference type="NCBI Taxonomy" id="75058"/>
    <lineage>
        <taxon>Eukaryota</taxon>
        <taxon>Discoba</taxon>
        <taxon>Euglenozoa</taxon>
        <taxon>Kinetoplastea</taxon>
        <taxon>Metakinetoplastina</taxon>
        <taxon>Eubodonida</taxon>
        <taxon>Bodonidae</taxon>
        <taxon>Bodo</taxon>
    </lineage>
</organism>
<protein>
    <submittedName>
        <fullName evidence="1">Membrane-associated protein, putative</fullName>
    </submittedName>
</protein>
<gene>
    <name evidence="1" type="ORF">BSAL_03480</name>
</gene>
<proteinExistence type="predicted"/>
<dbReference type="Proteomes" id="UP000051952">
    <property type="component" value="Unassembled WGS sequence"/>
</dbReference>
<sequence length="211" mass="23264">YVKSNNTLSLFFLAAPSCMRRITSIDVEARTFLLRNKNVETRCKNVCCAILLLLLLLSELCNQRFTCVLSSFGVQGNDRVQLCCCLLFIFCIPKRRIRSYYPLSTKRMFRRVAPRLSSSFAGRSALRSAGPIPLDPHPCLTTTGTNIGELHQIVHASSANGRLFGGSPVAALLSASGVSLFCVCFGVNILNAVVEATYREEEEDDDDDDDA</sequence>
<reference evidence="2" key="1">
    <citation type="submission" date="2015-09" db="EMBL/GenBank/DDBJ databases">
        <authorList>
            <consortium name="Pathogen Informatics"/>
        </authorList>
    </citation>
    <scope>NUCLEOTIDE SEQUENCE [LARGE SCALE GENOMIC DNA]</scope>
    <source>
        <strain evidence="2">Lake Konstanz</strain>
    </source>
</reference>